<dbReference type="InterPro" id="IPR035897">
    <property type="entry name" value="Toll_tir_struct_dom_sf"/>
</dbReference>
<feature type="domain" description="TIR" evidence="1">
    <location>
        <begin position="1"/>
        <end position="126"/>
    </location>
</feature>
<proteinExistence type="predicted"/>
<dbReference type="GO" id="GO:0007165">
    <property type="term" value="P:signal transduction"/>
    <property type="evidence" value="ECO:0007669"/>
    <property type="project" value="InterPro"/>
</dbReference>
<reference evidence="2 3" key="1">
    <citation type="submission" date="2019-05" db="EMBL/GenBank/DDBJ databases">
        <title>Genomic analysis of Lentibacillus sp. NKC220-2.</title>
        <authorList>
            <person name="Oh Y.J."/>
        </authorList>
    </citation>
    <scope>NUCLEOTIDE SEQUENCE [LARGE SCALE GENOMIC DNA]</scope>
    <source>
        <strain evidence="2 3">NKC220-2</strain>
    </source>
</reference>
<gene>
    <name evidence="2" type="ORF">FFL34_11750</name>
</gene>
<dbReference type="SUPFAM" id="SSF52200">
    <property type="entry name" value="Toll/Interleukin receptor TIR domain"/>
    <property type="match status" value="1"/>
</dbReference>
<evidence type="ECO:0000313" key="3">
    <source>
        <dbReference type="Proteomes" id="UP000306980"/>
    </source>
</evidence>
<organism evidence="2 3">
    <name type="scientific">Lentibacillus cibarius</name>
    <dbReference type="NCBI Taxonomy" id="2583219"/>
    <lineage>
        <taxon>Bacteria</taxon>
        <taxon>Bacillati</taxon>
        <taxon>Bacillota</taxon>
        <taxon>Bacilli</taxon>
        <taxon>Bacillales</taxon>
        <taxon>Bacillaceae</taxon>
        <taxon>Lentibacillus</taxon>
    </lineage>
</organism>
<protein>
    <submittedName>
        <fullName evidence="2">TIR domain-containing protein</fullName>
    </submittedName>
</protein>
<dbReference type="PROSITE" id="PS50104">
    <property type="entry name" value="TIR"/>
    <property type="match status" value="1"/>
</dbReference>
<dbReference type="InterPro" id="IPR000157">
    <property type="entry name" value="TIR_dom"/>
</dbReference>
<accession>A0A5S3R7U9</accession>
<name>A0A5S3R7U9_9BACI</name>
<dbReference type="EMBL" id="VCIA01000001">
    <property type="protein sequence ID" value="TMN22693.1"/>
    <property type="molecule type" value="Genomic_DNA"/>
</dbReference>
<dbReference type="OrthoDB" id="4772211at2"/>
<evidence type="ECO:0000259" key="1">
    <source>
        <dbReference type="PROSITE" id="PS50104"/>
    </source>
</evidence>
<evidence type="ECO:0000313" key="2">
    <source>
        <dbReference type="EMBL" id="TMN22693.1"/>
    </source>
</evidence>
<dbReference type="RefSeq" id="WP_138603593.1">
    <property type="nucleotide sequence ID" value="NZ_VCIA01000001.1"/>
</dbReference>
<dbReference type="Gene3D" id="3.40.50.10140">
    <property type="entry name" value="Toll/interleukin-1 receptor homology (TIR) domain"/>
    <property type="match status" value="1"/>
</dbReference>
<dbReference type="Pfam" id="PF13676">
    <property type="entry name" value="TIR_2"/>
    <property type="match status" value="1"/>
</dbReference>
<sequence>MKFFISHSSKDFKYGDAIVQLLKDIGVPQQNIIFTSKSGHGIPKGEDIFKWLKNEIKEKPFVIYLLSERYYSSITCLNEMGAAWVIENEHISLFTPGFNPSNPEFWEGAVEPRELGAFIDDRQNIIEFADIIVSTLGNKVNPVIFDEAITKYMETIENIKQEIDDSEIIDYVKLDNESTTTNDFIPHSNEKDETLDSNTNNDIQFKKFKEVIEIENLLMRSSY</sequence>
<comment type="caution">
    <text evidence="2">The sequence shown here is derived from an EMBL/GenBank/DDBJ whole genome shotgun (WGS) entry which is preliminary data.</text>
</comment>
<dbReference type="Proteomes" id="UP000306980">
    <property type="component" value="Unassembled WGS sequence"/>
</dbReference>
<dbReference type="AlphaFoldDB" id="A0A5S3R7U9"/>